<organism evidence="1">
    <name type="scientific">uncultured Mycobacterium sp</name>
    <dbReference type="NCBI Taxonomy" id="171292"/>
    <lineage>
        <taxon>Bacteria</taxon>
        <taxon>Bacillati</taxon>
        <taxon>Actinomycetota</taxon>
        <taxon>Actinomycetes</taxon>
        <taxon>Mycobacteriales</taxon>
        <taxon>Mycobacteriaceae</taxon>
        <taxon>Mycobacterium</taxon>
        <taxon>environmental samples</taxon>
    </lineage>
</organism>
<dbReference type="PANTHER" id="PTHR39683">
    <property type="entry name" value="CONSERVED PROTEIN TB16.3"/>
    <property type="match status" value="1"/>
</dbReference>
<reference evidence="1" key="1">
    <citation type="submission" date="2016-03" db="EMBL/GenBank/DDBJ databases">
        <authorList>
            <person name="Ploux O."/>
        </authorList>
    </citation>
    <scope>NUCLEOTIDE SEQUENCE</scope>
    <source>
        <strain evidence="1">UC10</strain>
    </source>
</reference>
<dbReference type="PANTHER" id="PTHR39683:SF4">
    <property type="entry name" value="COENZYME Q-BINDING PROTEIN COQ10 START DOMAIN-CONTAINING PROTEIN"/>
    <property type="match status" value="1"/>
</dbReference>
<gene>
    <name evidence="1" type="ORF">MHPYR_190123</name>
</gene>
<protein>
    <submittedName>
        <fullName evidence="1">Polyketide cyclase/dehydrase</fullName>
    </submittedName>
</protein>
<proteinExistence type="predicted"/>
<dbReference type="EMBL" id="FLQS01000011">
    <property type="protein sequence ID" value="SBS74278.1"/>
    <property type="molecule type" value="Genomic_DNA"/>
</dbReference>
<dbReference type="SUPFAM" id="SSF55961">
    <property type="entry name" value="Bet v1-like"/>
    <property type="match status" value="1"/>
</dbReference>
<dbReference type="CDD" id="cd07819">
    <property type="entry name" value="SRPBCC_2"/>
    <property type="match status" value="1"/>
</dbReference>
<accession>A0A1Y5PEF4</accession>
<sequence length="154" mass="17230">MFAGVAVRASREIVIDAPPEAVLDALADVEAVPTWSSIHKHAHVVDRYPDGRPRLVKVTVRLLGLIDHEILEYHWGRDWVVWDADRTAQQHAQHGEYTLQREGEATRVRFDLTLEPSTPLPLFLVKRAKKAVLAAATEGLRLFVLTGKGSLQPD</sequence>
<name>A0A1Y5PEF4_9MYCO</name>
<dbReference type="InterPro" id="IPR019587">
    <property type="entry name" value="Polyketide_cyclase/dehydratase"/>
</dbReference>
<dbReference type="Gene3D" id="3.30.530.20">
    <property type="match status" value="1"/>
</dbReference>
<dbReference type="Pfam" id="PF10604">
    <property type="entry name" value="Polyketide_cyc2"/>
    <property type="match status" value="1"/>
</dbReference>
<dbReference type="InterPro" id="IPR023393">
    <property type="entry name" value="START-like_dom_sf"/>
</dbReference>
<evidence type="ECO:0000313" key="1">
    <source>
        <dbReference type="EMBL" id="SBS74278.1"/>
    </source>
</evidence>
<dbReference type="AlphaFoldDB" id="A0A1Y5PEF4"/>